<dbReference type="EMBL" id="CP009761">
    <property type="protein sequence ID" value="AIZ36636.1"/>
    <property type="molecule type" value="Genomic_DNA"/>
</dbReference>
<keyword evidence="1 4" id="KW-0808">Transferase</keyword>
<dbReference type="CDD" id="cd07989">
    <property type="entry name" value="LPLAT_AGPAT-like"/>
    <property type="match status" value="1"/>
</dbReference>
<proteinExistence type="predicted"/>
<name>A0A0B4S243_9FIRM</name>
<dbReference type="Pfam" id="PF01553">
    <property type="entry name" value="Acyltransferase"/>
    <property type="match status" value="1"/>
</dbReference>
<evidence type="ECO:0000256" key="2">
    <source>
        <dbReference type="ARBA" id="ARBA00023315"/>
    </source>
</evidence>
<dbReference type="SUPFAM" id="SSF69593">
    <property type="entry name" value="Glycerol-3-phosphate (1)-acyltransferase"/>
    <property type="match status" value="1"/>
</dbReference>
<dbReference type="PANTHER" id="PTHR10434:SF40">
    <property type="entry name" value="1-ACYL-SN-GLYCEROL-3-PHOSPHATE ACYLTRANSFERASE"/>
    <property type="match status" value="1"/>
</dbReference>
<sequence>MYKFLLRIVSVLIKIIYRVRVNGIENFKDDEPIIISANHIHIFDPVILATLTKKQIFFLAKKELFDKKFSAKFFSKLGVIPIDRENTDFKAIKSCFRVIKSGNILGIFPEGTRVKTIDIKNMKKGVALIALKNKVNILPIHIKGTYKIFSKITVDIYPMIEINNFENIEDSEAIDKLTEELFYRIYQGKYGDLYSK</sequence>
<dbReference type="OrthoDB" id="9803035at2"/>
<dbReference type="AlphaFoldDB" id="A0A0B4S243"/>
<dbReference type="KEGG" id="pmic:NW74_04455"/>
<reference evidence="4 5" key="1">
    <citation type="submission" date="2014-10" db="EMBL/GenBank/DDBJ databases">
        <title>Complete genome sequence of Parvimonas micra KCOM 1535 (= ChDC B708).</title>
        <authorList>
            <person name="Kook J.-K."/>
            <person name="Park S.-N."/>
            <person name="Lim Y.K."/>
            <person name="Roh H."/>
        </authorList>
    </citation>
    <scope>NUCLEOTIDE SEQUENCE [LARGE SCALE GENOMIC DNA]</scope>
    <source>
        <strain evidence="5">KCOM 1535 / ChDC B708</strain>
    </source>
</reference>
<evidence type="ECO:0000259" key="3">
    <source>
        <dbReference type="SMART" id="SM00563"/>
    </source>
</evidence>
<dbReference type="Proteomes" id="UP000031386">
    <property type="component" value="Chromosome"/>
</dbReference>
<dbReference type="PANTHER" id="PTHR10434">
    <property type="entry name" value="1-ACYL-SN-GLYCEROL-3-PHOSPHATE ACYLTRANSFERASE"/>
    <property type="match status" value="1"/>
</dbReference>
<evidence type="ECO:0000313" key="5">
    <source>
        <dbReference type="Proteomes" id="UP000031386"/>
    </source>
</evidence>
<dbReference type="GO" id="GO:0003841">
    <property type="term" value="F:1-acylglycerol-3-phosphate O-acyltransferase activity"/>
    <property type="evidence" value="ECO:0007669"/>
    <property type="project" value="TreeGrafter"/>
</dbReference>
<dbReference type="InterPro" id="IPR002123">
    <property type="entry name" value="Plipid/glycerol_acylTrfase"/>
</dbReference>
<dbReference type="STRING" id="33033.NW74_04455"/>
<keyword evidence="5" id="KW-1185">Reference proteome</keyword>
<accession>A0A0B4S243</accession>
<dbReference type="SMART" id="SM00563">
    <property type="entry name" value="PlsC"/>
    <property type="match status" value="1"/>
</dbReference>
<feature type="domain" description="Phospholipid/glycerol acyltransferase" evidence="3">
    <location>
        <begin position="33"/>
        <end position="145"/>
    </location>
</feature>
<gene>
    <name evidence="4" type="ORF">NW74_04455</name>
</gene>
<organism evidence="4 5">
    <name type="scientific">Parvimonas micra</name>
    <dbReference type="NCBI Taxonomy" id="33033"/>
    <lineage>
        <taxon>Bacteria</taxon>
        <taxon>Bacillati</taxon>
        <taxon>Bacillota</taxon>
        <taxon>Tissierellia</taxon>
        <taxon>Tissierellales</taxon>
        <taxon>Peptoniphilaceae</taxon>
        <taxon>Parvimonas</taxon>
    </lineage>
</organism>
<dbReference type="RefSeq" id="WP_041954058.1">
    <property type="nucleotide sequence ID" value="NZ_CP009761.1"/>
</dbReference>
<keyword evidence="2 4" id="KW-0012">Acyltransferase</keyword>
<dbReference type="GO" id="GO:0006654">
    <property type="term" value="P:phosphatidic acid biosynthetic process"/>
    <property type="evidence" value="ECO:0007669"/>
    <property type="project" value="TreeGrafter"/>
</dbReference>
<evidence type="ECO:0000313" key="4">
    <source>
        <dbReference type="EMBL" id="AIZ36636.1"/>
    </source>
</evidence>
<protein>
    <submittedName>
        <fullName evidence="4">Acyltransferase</fullName>
    </submittedName>
</protein>
<evidence type="ECO:0000256" key="1">
    <source>
        <dbReference type="ARBA" id="ARBA00022679"/>
    </source>
</evidence>